<dbReference type="Proteomes" id="UP000034176">
    <property type="component" value="Unassembled WGS sequence"/>
</dbReference>
<proteinExistence type="predicted"/>
<name>A0A0G0D7R5_9BACT</name>
<dbReference type="EMBL" id="LBPN01000008">
    <property type="protein sequence ID" value="KKP59325.1"/>
    <property type="molecule type" value="Genomic_DNA"/>
</dbReference>
<dbReference type="Pfam" id="PF04294">
    <property type="entry name" value="VanW"/>
    <property type="match status" value="1"/>
</dbReference>
<evidence type="ECO:0000313" key="2">
    <source>
        <dbReference type="Proteomes" id="UP000034176"/>
    </source>
</evidence>
<comment type="caution">
    <text evidence="1">The sequence shown here is derived from an EMBL/GenBank/DDBJ whole genome shotgun (WGS) entry which is preliminary data.</text>
</comment>
<gene>
    <name evidence="1" type="ORF">UR52_C0008G0035</name>
</gene>
<organism evidence="1 2">
    <name type="scientific">Candidatus Gottesmanbacteria bacterium GW2011_GWA1_34_13</name>
    <dbReference type="NCBI Taxonomy" id="1618434"/>
    <lineage>
        <taxon>Bacteria</taxon>
        <taxon>Candidatus Gottesmaniibacteriota</taxon>
    </lineage>
</organism>
<evidence type="ECO:0000313" key="1">
    <source>
        <dbReference type="EMBL" id="KKP59325.1"/>
    </source>
</evidence>
<protein>
    <recommendedName>
        <fullName evidence="3">VanW family protein</fullName>
    </recommendedName>
</protein>
<dbReference type="PATRIC" id="fig|1618434.3.peg.353"/>
<sequence length="215" mass="24229">MRIKLILTVLSILLISLFIIPVTDKSEAFSLWGNNKPTILAQRQLDLTTRYPEKSVNSVFADNIILSLHYLKNDVDPLPLDWNKIKQPFSVSFTLKPNETFVFHNNVLPEFKNPTVSMNSKYYIDEGYLSVGGLGGNGVCHLASLINWVAYAANLEVLSKVNHDFAPVMGVPKKFGTAIYSYSPDQNLYVKNNQTFPVTFEFTITPNLVDLKIVK</sequence>
<reference evidence="1 2" key="1">
    <citation type="journal article" date="2015" name="Nature">
        <title>rRNA introns, odd ribosomes, and small enigmatic genomes across a large radiation of phyla.</title>
        <authorList>
            <person name="Brown C.T."/>
            <person name="Hug L.A."/>
            <person name="Thomas B.C."/>
            <person name="Sharon I."/>
            <person name="Castelle C.J."/>
            <person name="Singh A."/>
            <person name="Wilkins M.J."/>
            <person name="Williams K.H."/>
            <person name="Banfield J.F."/>
        </authorList>
    </citation>
    <scope>NUCLEOTIDE SEQUENCE [LARGE SCALE GENOMIC DNA]</scope>
</reference>
<evidence type="ECO:0008006" key="3">
    <source>
        <dbReference type="Google" id="ProtNLM"/>
    </source>
</evidence>
<accession>A0A0G0D7R5</accession>
<dbReference type="AlphaFoldDB" id="A0A0G0D7R5"/>
<dbReference type="InterPro" id="IPR007391">
    <property type="entry name" value="Vancomycin_resist_VanW"/>
</dbReference>